<proteinExistence type="predicted"/>
<comment type="caution">
    <text evidence="3">The sequence shown here is derived from an EMBL/GenBank/DDBJ whole genome shotgun (WGS) entry which is preliminary data.</text>
</comment>
<dbReference type="AlphaFoldDB" id="A0AAJ0C4L6"/>
<evidence type="ECO:0000259" key="2">
    <source>
        <dbReference type="PROSITE" id="PS50097"/>
    </source>
</evidence>
<dbReference type="Proteomes" id="UP001244011">
    <property type="component" value="Unassembled WGS sequence"/>
</dbReference>
<sequence>MKWGSQKAVPGCALGTETVRVLVGPDQREFNLHKMPLCAASAYFRDRLEATPADLFSPPAASGPGSTGAVVSLPAESPQMFELFVLWLYQRRAFKAFVDAAVSSATLGASFREFPNLRNDACRRALHWNLVRLHLFAAAADLPALQDAAMDALQDLYLRCDWEVSPQFVHFLYADCEPGRAVRLRKWAVAMVAWATCGGEAAGPSSISSTAAGRRFQALFDAHPALWQDYAKHLDKMAESRADVRVKNPQLRLPGNRLRSEERFLGFRTCSFHSHRSTAGEGPCPLAVRPFRQNTRKSPWRRATATGDGDGDGDGDGMESDDSEEAQEGNILSAVSCSRWATYLDDP</sequence>
<keyword evidence="4" id="KW-1185">Reference proteome</keyword>
<name>A0AAJ0C4L6_9PEZI</name>
<organism evidence="3 4">
    <name type="scientific">Phialemonium atrogriseum</name>
    <dbReference type="NCBI Taxonomy" id="1093897"/>
    <lineage>
        <taxon>Eukaryota</taxon>
        <taxon>Fungi</taxon>
        <taxon>Dikarya</taxon>
        <taxon>Ascomycota</taxon>
        <taxon>Pezizomycotina</taxon>
        <taxon>Sordariomycetes</taxon>
        <taxon>Sordariomycetidae</taxon>
        <taxon>Cephalothecales</taxon>
        <taxon>Cephalothecaceae</taxon>
        <taxon>Phialemonium</taxon>
    </lineage>
</organism>
<dbReference type="InterPro" id="IPR000210">
    <property type="entry name" value="BTB/POZ_dom"/>
</dbReference>
<evidence type="ECO:0000256" key="1">
    <source>
        <dbReference type="SAM" id="MobiDB-lite"/>
    </source>
</evidence>
<feature type="domain" description="BTB" evidence="2">
    <location>
        <begin position="17"/>
        <end position="89"/>
    </location>
</feature>
<dbReference type="Gene3D" id="3.30.710.10">
    <property type="entry name" value="Potassium Channel Kv1.1, Chain A"/>
    <property type="match status" value="1"/>
</dbReference>
<evidence type="ECO:0000313" key="4">
    <source>
        <dbReference type="Proteomes" id="UP001244011"/>
    </source>
</evidence>
<feature type="compositionally biased region" description="Acidic residues" evidence="1">
    <location>
        <begin position="309"/>
        <end position="327"/>
    </location>
</feature>
<dbReference type="EMBL" id="MU839002">
    <property type="protein sequence ID" value="KAK1769412.1"/>
    <property type="molecule type" value="Genomic_DNA"/>
</dbReference>
<reference evidence="3" key="1">
    <citation type="submission" date="2023-06" db="EMBL/GenBank/DDBJ databases">
        <title>Genome-scale phylogeny and comparative genomics of the fungal order Sordariales.</title>
        <authorList>
            <consortium name="Lawrence Berkeley National Laboratory"/>
            <person name="Hensen N."/>
            <person name="Bonometti L."/>
            <person name="Westerberg I."/>
            <person name="Brannstrom I.O."/>
            <person name="Guillou S."/>
            <person name="Cros-Aarteil S."/>
            <person name="Calhoun S."/>
            <person name="Haridas S."/>
            <person name="Kuo A."/>
            <person name="Mondo S."/>
            <person name="Pangilinan J."/>
            <person name="Riley R."/>
            <person name="Labutti K."/>
            <person name="Andreopoulos B."/>
            <person name="Lipzen A."/>
            <person name="Chen C."/>
            <person name="Yanf M."/>
            <person name="Daum C."/>
            <person name="Ng V."/>
            <person name="Clum A."/>
            <person name="Steindorff A."/>
            <person name="Ohm R."/>
            <person name="Martin F."/>
            <person name="Silar P."/>
            <person name="Natvig D."/>
            <person name="Lalanne C."/>
            <person name="Gautier V."/>
            <person name="Ament-Velasquez S.L."/>
            <person name="Kruys A."/>
            <person name="Hutchinson M.I."/>
            <person name="Powell A.J."/>
            <person name="Barry K."/>
            <person name="Miller A.N."/>
            <person name="Grigoriev I.V."/>
            <person name="Debuchy R."/>
            <person name="Gladieux P."/>
            <person name="Thoren M.H."/>
            <person name="Johannesson H."/>
        </authorList>
    </citation>
    <scope>NUCLEOTIDE SEQUENCE</scope>
    <source>
        <strain evidence="3">8032-3</strain>
    </source>
</reference>
<gene>
    <name evidence="3" type="ORF">QBC33DRAFT_556709</name>
</gene>
<dbReference type="RefSeq" id="XP_060285625.1">
    <property type="nucleotide sequence ID" value="XM_060429744.1"/>
</dbReference>
<dbReference type="CDD" id="cd18186">
    <property type="entry name" value="BTB_POZ_ZBTB_KLHL-like"/>
    <property type="match status" value="1"/>
</dbReference>
<dbReference type="SUPFAM" id="SSF54695">
    <property type="entry name" value="POZ domain"/>
    <property type="match status" value="1"/>
</dbReference>
<evidence type="ECO:0000313" key="3">
    <source>
        <dbReference type="EMBL" id="KAK1769412.1"/>
    </source>
</evidence>
<accession>A0AAJ0C4L6</accession>
<dbReference type="GeneID" id="85312931"/>
<feature type="region of interest" description="Disordered" evidence="1">
    <location>
        <begin position="283"/>
        <end position="332"/>
    </location>
</feature>
<protein>
    <recommendedName>
        <fullName evidence="2">BTB domain-containing protein</fullName>
    </recommendedName>
</protein>
<dbReference type="InterPro" id="IPR011333">
    <property type="entry name" value="SKP1/BTB/POZ_sf"/>
</dbReference>
<dbReference type="PROSITE" id="PS50097">
    <property type="entry name" value="BTB"/>
    <property type="match status" value="1"/>
</dbReference>